<proteinExistence type="predicted"/>
<evidence type="ECO:0000313" key="2">
    <source>
        <dbReference type="Proteomes" id="UP000827872"/>
    </source>
</evidence>
<evidence type="ECO:0000313" key="1">
    <source>
        <dbReference type="EMBL" id="KAH7991171.1"/>
    </source>
</evidence>
<accession>A0ACB8EET3</accession>
<gene>
    <name evidence="1" type="ORF">K3G42_002475</name>
</gene>
<protein>
    <submittedName>
        <fullName evidence="1">Uncharacterized protein</fullName>
    </submittedName>
</protein>
<name>A0ACB8EET3_9SAUR</name>
<dbReference type="Proteomes" id="UP000827872">
    <property type="component" value="Linkage Group LG03"/>
</dbReference>
<sequence>MIRPQELSLACPPTGNASFVVSAGRVEAVPLEPFLAGVGLDASPEELSGGAILDAAFCRSNSWMGPGLRWFWDRGFFDC</sequence>
<organism evidence="1 2">
    <name type="scientific">Sphaerodactylus townsendi</name>
    <dbReference type="NCBI Taxonomy" id="933632"/>
    <lineage>
        <taxon>Eukaryota</taxon>
        <taxon>Metazoa</taxon>
        <taxon>Chordata</taxon>
        <taxon>Craniata</taxon>
        <taxon>Vertebrata</taxon>
        <taxon>Euteleostomi</taxon>
        <taxon>Lepidosauria</taxon>
        <taxon>Squamata</taxon>
        <taxon>Bifurcata</taxon>
        <taxon>Gekkota</taxon>
        <taxon>Sphaerodactylidae</taxon>
        <taxon>Sphaerodactylus</taxon>
    </lineage>
</organism>
<dbReference type="EMBL" id="CM037616">
    <property type="protein sequence ID" value="KAH7991171.1"/>
    <property type="molecule type" value="Genomic_DNA"/>
</dbReference>
<comment type="caution">
    <text evidence="1">The sequence shown here is derived from an EMBL/GenBank/DDBJ whole genome shotgun (WGS) entry which is preliminary data.</text>
</comment>
<reference evidence="1" key="1">
    <citation type="submission" date="2021-08" db="EMBL/GenBank/DDBJ databases">
        <title>The first chromosome-level gecko genome reveals the dynamic sex chromosomes of Neotropical dwarf geckos (Sphaerodactylidae: Sphaerodactylus).</title>
        <authorList>
            <person name="Pinto B.J."/>
            <person name="Keating S.E."/>
            <person name="Gamble T."/>
        </authorList>
    </citation>
    <scope>NUCLEOTIDE SEQUENCE</scope>
    <source>
        <strain evidence="1">TG3544</strain>
    </source>
</reference>
<keyword evidence="2" id="KW-1185">Reference proteome</keyword>